<accession>A0ABW4N292</accession>
<evidence type="ECO:0000256" key="3">
    <source>
        <dbReference type="SAM" id="SignalP"/>
    </source>
</evidence>
<feature type="signal peptide" evidence="3">
    <location>
        <begin position="1"/>
        <end position="19"/>
    </location>
</feature>
<dbReference type="InterPro" id="IPR001995">
    <property type="entry name" value="Peptidase_A2_cat"/>
</dbReference>
<dbReference type="RefSeq" id="WP_377282853.1">
    <property type="nucleotide sequence ID" value="NZ_JBHRSI010000008.1"/>
</dbReference>
<proteinExistence type="predicted"/>
<name>A0ABW4N292_9CAUL</name>
<dbReference type="InterPro" id="IPR001969">
    <property type="entry name" value="Aspartic_peptidase_AS"/>
</dbReference>
<feature type="chain" id="PRO_5046165490" evidence="3">
    <location>
        <begin position="20"/>
        <end position="199"/>
    </location>
</feature>
<dbReference type="InterPro" id="IPR021109">
    <property type="entry name" value="Peptidase_aspartic_dom_sf"/>
</dbReference>
<comment type="caution">
    <text evidence="5">The sequence shown here is derived from an EMBL/GenBank/DDBJ whole genome shotgun (WGS) entry which is preliminary data.</text>
</comment>
<dbReference type="PROSITE" id="PS50175">
    <property type="entry name" value="ASP_PROT_RETROV"/>
    <property type="match status" value="1"/>
</dbReference>
<evidence type="ECO:0000256" key="1">
    <source>
        <dbReference type="ARBA" id="ARBA00022801"/>
    </source>
</evidence>
<evidence type="ECO:0000259" key="4">
    <source>
        <dbReference type="PROSITE" id="PS50175"/>
    </source>
</evidence>
<keyword evidence="6" id="KW-1185">Reference proteome</keyword>
<feature type="region of interest" description="Disordered" evidence="2">
    <location>
        <begin position="179"/>
        <end position="199"/>
    </location>
</feature>
<dbReference type="Pfam" id="PF13650">
    <property type="entry name" value="Asp_protease_2"/>
    <property type="match status" value="1"/>
</dbReference>
<dbReference type="Gene3D" id="2.40.70.10">
    <property type="entry name" value="Acid Proteases"/>
    <property type="match status" value="1"/>
</dbReference>
<dbReference type="EC" id="3.4.23.-" evidence="5"/>
<protein>
    <submittedName>
        <fullName evidence="5">Retropepsin-like aspartic protease</fullName>
        <ecNumber evidence="5">3.4.23.-</ecNumber>
    </submittedName>
</protein>
<dbReference type="PROSITE" id="PS51257">
    <property type="entry name" value="PROKAR_LIPOPROTEIN"/>
    <property type="match status" value="1"/>
</dbReference>
<dbReference type="SUPFAM" id="SSF50630">
    <property type="entry name" value="Acid proteases"/>
    <property type="match status" value="1"/>
</dbReference>
<evidence type="ECO:0000256" key="2">
    <source>
        <dbReference type="SAM" id="MobiDB-lite"/>
    </source>
</evidence>
<dbReference type="InterPro" id="IPR034122">
    <property type="entry name" value="Retropepsin-like_bacterial"/>
</dbReference>
<feature type="domain" description="Peptidase A2" evidence="4">
    <location>
        <begin position="69"/>
        <end position="159"/>
    </location>
</feature>
<keyword evidence="1 5" id="KW-0378">Hydrolase</keyword>
<reference evidence="6" key="1">
    <citation type="journal article" date="2019" name="Int. J. Syst. Evol. Microbiol.">
        <title>The Global Catalogue of Microorganisms (GCM) 10K type strain sequencing project: providing services to taxonomists for standard genome sequencing and annotation.</title>
        <authorList>
            <consortium name="The Broad Institute Genomics Platform"/>
            <consortium name="The Broad Institute Genome Sequencing Center for Infectious Disease"/>
            <person name="Wu L."/>
            <person name="Ma J."/>
        </authorList>
    </citation>
    <scope>NUCLEOTIDE SEQUENCE [LARGE SCALE GENOMIC DNA]</scope>
    <source>
        <strain evidence="6">DFY28</strain>
    </source>
</reference>
<organism evidence="5 6">
    <name type="scientific">Phenylobacterium terrae</name>
    <dbReference type="NCBI Taxonomy" id="2665495"/>
    <lineage>
        <taxon>Bacteria</taxon>
        <taxon>Pseudomonadati</taxon>
        <taxon>Pseudomonadota</taxon>
        <taxon>Alphaproteobacteria</taxon>
        <taxon>Caulobacterales</taxon>
        <taxon>Caulobacteraceae</taxon>
        <taxon>Phenylobacterium</taxon>
    </lineage>
</organism>
<dbReference type="CDD" id="cd05483">
    <property type="entry name" value="retropepsin_like_bacteria"/>
    <property type="match status" value="1"/>
</dbReference>
<sequence length="199" mass="20204">MRNLAIAALLLIAACDQVAVPGAAPPPLRPGLSETVGQALCQLGFTAIPLRELRSGHHLVEVSLNGQPATFVVDTGANVTVLDAALAEKFGLKPRLGLRGAAVGLGGSTGARQWSLEELRIGPVPVRQGTIVTTDLSQVTGALSRLSDQPISGIVGQDVMKAHQAVIDVAGPTLHLVEPESGPKPAEACDAAGSSAPPG</sequence>
<evidence type="ECO:0000313" key="5">
    <source>
        <dbReference type="EMBL" id="MFD1783958.1"/>
    </source>
</evidence>
<keyword evidence="3" id="KW-0732">Signal</keyword>
<evidence type="ECO:0000313" key="6">
    <source>
        <dbReference type="Proteomes" id="UP001597237"/>
    </source>
</evidence>
<dbReference type="Proteomes" id="UP001597237">
    <property type="component" value="Unassembled WGS sequence"/>
</dbReference>
<dbReference type="EMBL" id="JBHUEY010000001">
    <property type="protein sequence ID" value="MFD1783958.1"/>
    <property type="molecule type" value="Genomic_DNA"/>
</dbReference>
<gene>
    <name evidence="5" type="ORF">ACFSC0_11185</name>
</gene>
<dbReference type="PROSITE" id="PS00141">
    <property type="entry name" value="ASP_PROTEASE"/>
    <property type="match status" value="1"/>
</dbReference>
<dbReference type="GO" id="GO:0016787">
    <property type="term" value="F:hydrolase activity"/>
    <property type="evidence" value="ECO:0007669"/>
    <property type="project" value="UniProtKB-KW"/>
</dbReference>